<dbReference type="SMART" id="SM00220">
    <property type="entry name" value="S_TKc"/>
    <property type="match status" value="1"/>
</dbReference>
<name>A0AA38KZB7_TAXCH</name>
<comment type="catalytic activity">
    <reaction evidence="16">
        <text>L-seryl-[protein] + ATP = O-phospho-L-seryl-[protein] + ADP + H(+)</text>
        <dbReference type="Rhea" id="RHEA:17989"/>
        <dbReference type="Rhea" id="RHEA-COMP:9863"/>
        <dbReference type="Rhea" id="RHEA-COMP:11604"/>
        <dbReference type="ChEBI" id="CHEBI:15378"/>
        <dbReference type="ChEBI" id="CHEBI:29999"/>
        <dbReference type="ChEBI" id="CHEBI:30616"/>
        <dbReference type="ChEBI" id="CHEBI:83421"/>
        <dbReference type="ChEBI" id="CHEBI:456216"/>
        <dbReference type="EC" id="2.7.11.1"/>
    </reaction>
</comment>
<keyword evidence="11 17" id="KW-0067">ATP-binding</keyword>
<dbReference type="InterPro" id="IPR000719">
    <property type="entry name" value="Prot_kinase_dom"/>
</dbReference>
<keyword evidence="21" id="KW-1185">Reference proteome</keyword>
<evidence type="ECO:0000256" key="9">
    <source>
        <dbReference type="ARBA" id="ARBA00022741"/>
    </source>
</evidence>
<evidence type="ECO:0000256" key="14">
    <source>
        <dbReference type="ARBA" id="ARBA00023170"/>
    </source>
</evidence>
<dbReference type="PANTHER" id="PTHR45631:SF198">
    <property type="entry name" value="PROTEIN KINASE DOMAIN-CONTAINING PROTEIN"/>
    <property type="match status" value="1"/>
</dbReference>
<feature type="binding site" evidence="17">
    <location>
        <position position="635"/>
    </location>
    <ligand>
        <name>ATP</name>
        <dbReference type="ChEBI" id="CHEBI:30616"/>
    </ligand>
</feature>
<dbReference type="Pfam" id="PF12819">
    <property type="entry name" value="Malectin_like"/>
    <property type="match status" value="1"/>
</dbReference>
<evidence type="ECO:0000256" key="8">
    <source>
        <dbReference type="ARBA" id="ARBA00022737"/>
    </source>
</evidence>
<accession>A0AA38KZB7</accession>
<organism evidence="20 21">
    <name type="scientific">Taxus chinensis</name>
    <name type="common">Chinese yew</name>
    <name type="synonym">Taxus wallichiana var. chinensis</name>
    <dbReference type="NCBI Taxonomy" id="29808"/>
    <lineage>
        <taxon>Eukaryota</taxon>
        <taxon>Viridiplantae</taxon>
        <taxon>Streptophyta</taxon>
        <taxon>Embryophyta</taxon>
        <taxon>Tracheophyta</taxon>
        <taxon>Spermatophyta</taxon>
        <taxon>Pinopsida</taxon>
        <taxon>Pinidae</taxon>
        <taxon>Conifers II</taxon>
        <taxon>Cupressales</taxon>
        <taxon>Taxaceae</taxon>
        <taxon>Taxus</taxon>
    </lineage>
</organism>
<dbReference type="EC" id="2.7.11.1" evidence="3"/>
<dbReference type="CDD" id="cd14066">
    <property type="entry name" value="STKc_IRAK"/>
    <property type="match status" value="1"/>
</dbReference>
<keyword evidence="7 18" id="KW-0812">Transmembrane</keyword>
<protein>
    <recommendedName>
        <fullName evidence="3">non-specific serine/threonine protein kinase</fullName>
        <ecNumber evidence="3">2.7.11.1</ecNumber>
    </recommendedName>
</protein>
<dbReference type="InterPro" id="IPR001245">
    <property type="entry name" value="Ser-Thr/Tyr_kinase_cat_dom"/>
</dbReference>
<evidence type="ECO:0000256" key="16">
    <source>
        <dbReference type="ARBA" id="ARBA00048679"/>
    </source>
</evidence>
<feature type="transmembrane region" description="Helical" evidence="18">
    <location>
        <begin position="542"/>
        <end position="564"/>
    </location>
</feature>
<dbReference type="GO" id="GO:0004674">
    <property type="term" value="F:protein serine/threonine kinase activity"/>
    <property type="evidence" value="ECO:0007669"/>
    <property type="project" value="UniProtKB-KW"/>
</dbReference>
<comment type="subcellular location">
    <subcellularLocation>
        <location evidence="1">Membrane</location>
        <topology evidence="1">Single-pass membrane protein</topology>
    </subcellularLocation>
</comment>
<dbReference type="Gene3D" id="3.30.200.20">
    <property type="entry name" value="Phosphorylase Kinase, domain 1"/>
    <property type="match status" value="1"/>
</dbReference>
<dbReference type="InterPro" id="IPR008271">
    <property type="entry name" value="Ser/Thr_kinase_AS"/>
</dbReference>
<keyword evidence="10" id="KW-0418">Kinase</keyword>
<dbReference type="GO" id="GO:0005524">
    <property type="term" value="F:ATP binding"/>
    <property type="evidence" value="ECO:0007669"/>
    <property type="project" value="UniProtKB-UniRule"/>
</dbReference>
<evidence type="ECO:0000256" key="4">
    <source>
        <dbReference type="ARBA" id="ARBA00022527"/>
    </source>
</evidence>
<dbReference type="Pfam" id="PF08263">
    <property type="entry name" value="LRRNT_2"/>
    <property type="match status" value="1"/>
</dbReference>
<keyword evidence="8" id="KW-0677">Repeat</keyword>
<dbReference type="InterPro" id="IPR032675">
    <property type="entry name" value="LRR_dom_sf"/>
</dbReference>
<feature type="transmembrane region" description="Helical" evidence="18">
    <location>
        <begin position="15"/>
        <end position="36"/>
    </location>
</feature>
<evidence type="ECO:0000256" key="12">
    <source>
        <dbReference type="ARBA" id="ARBA00022989"/>
    </source>
</evidence>
<dbReference type="SUPFAM" id="SSF52058">
    <property type="entry name" value="L domain-like"/>
    <property type="match status" value="1"/>
</dbReference>
<dbReference type="Gene3D" id="1.10.510.10">
    <property type="entry name" value="Transferase(Phosphotransferase) domain 1"/>
    <property type="match status" value="1"/>
</dbReference>
<comment type="catalytic activity">
    <reaction evidence="15">
        <text>L-threonyl-[protein] + ATP = O-phospho-L-threonyl-[protein] + ADP + H(+)</text>
        <dbReference type="Rhea" id="RHEA:46608"/>
        <dbReference type="Rhea" id="RHEA-COMP:11060"/>
        <dbReference type="Rhea" id="RHEA-COMP:11605"/>
        <dbReference type="ChEBI" id="CHEBI:15378"/>
        <dbReference type="ChEBI" id="CHEBI:30013"/>
        <dbReference type="ChEBI" id="CHEBI:30616"/>
        <dbReference type="ChEBI" id="CHEBI:61977"/>
        <dbReference type="ChEBI" id="CHEBI:456216"/>
        <dbReference type="EC" id="2.7.11.1"/>
    </reaction>
</comment>
<dbReference type="FunFam" id="1.10.510.10:FF:000146">
    <property type="entry name" value="LRR receptor-like serine/threonine-protein kinase IOS1"/>
    <property type="match status" value="1"/>
</dbReference>
<dbReference type="PROSITE" id="PS00107">
    <property type="entry name" value="PROTEIN_KINASE_ATP"/>
    <property type="match status" value="1"/>
</dbReference>
<dbReference type="FunFam" id="3.30.200.20:FF:000039">
    <property type="entry name" value="receptor-like protein kinase FERONIA"/>
    <property type="match status" value="1"/>
</dbReference>
<feature type="domain" description="Protein kinase" evidence="19">
    <location>
        <begin position="607"/>
        <end position="890"/>
    </location>
</feature>
<dbReference type="InterPro" id="IPR001611">
    <property type="entry name" value="Leu-rich_rpt"/>
</dbReference>
<dbReference type="EMBL" id="JAHRHJ020000006">
    <property type="protein sequence ID" value="KAH9310924.1"/>
    <property type="molecule type" value="Genomic_DNA"/>
</dbReference>
<evidence type="ECO:0000256" key="7">
    <source>
        <dbReference type="ARBA" id="ARBA00022692"/>
    </source>
</evidence>
<evidence type="ECO:0000256" key="3">
    <source>
        <dbReference type="ARBA" id="ARBA00012513"/>
    </source>
</evidence>
<evidence type="ECO:0000313" key="21">
    <source>
        <dbReference type="Proteomes" id="UP000824469"/>
    </source>
</evidence>
<evidence type="ECO:0000256" key="17">
    <source>
        <dbReference type="PROSITE-ProRule" id="PRU10141"/>
    </source>
</evidence>
<keyword evidence="14" id="KW-0675">Receptor</keyword>
<evidence type="ECO:0000256" key="2">
    <source>
        <dbReference type="ARBA" id="ARBA00008684"/>
    </source>
</evidence>
<keyword evidence="4" id="KW-0723">Serine/threonine-protein kinase</keyword>
<comment type="caution">
    <text evidence="20">The sequence shown here is derived from an EMBL/GenBank/DDBJ whole genome shotgun (WGS) entry which is preliminary data.</text>
</comment>
<dbReference type="Pfam" id="PF00560">
    <property type="entry name" value="LRR_1"/>
    <property type="match status" value="2"/>
</dbReference>
<evidence type="ECO:0000256" key="15">
    <source>
        <dbReference type="ARBA" id="ARBA00047899"/>
    </source>
</evidence>
<evidence type="ECO:0000256" key="10">
    <source>
        <dbReference type="ARBA" id="ARBA00022777"/>
    </source>
</evidence>
<evidence type="ECO:0000259" key="19">
    <source>
        <dbReference type="PROSITE" id="PS50011"/>
    </source>
</evidence>
<dbReference type="InterPro" id="IPR024788">
    <property type="entry name" value="Malectin-like_Carb-bd_dom"/>
</dbReference>
<evidence type="ECO:0000313" key="20">
    <source>
        <dbReference type="EMBL" id="KAH9310924.1"/>
    </source>
</evidence>
<dbReference type="Gene3D" id="3.80.10.10">
    <property type="entry name" value="Ribonuclease Inhibitor"/>
    <property type="match status" value="1"/>
</dbReference>
<dbReference type="GO" id="GO:0016020">
    <property type="term" value="C:membrane"/>
    <property type="evidence" value="ECO:0007669"/>
    <property type="project" value="UniProtKB-SubCell"/>
</dbReference>
<dbReference type="PROSITE" id="PS00108">
    <property type="entry name" value="PROTEIN_KINASE_ST"/>
    <property type="match status" value="1"/>
</dbReference>
<evidence type="ECO:0000256" key="13">
    <source>
        <dbReference type="ARBA" id="ARBA00023136"/>
    </source>
</evidence>
<evidence type="ECO:0000256" key="5">
    <source>
        <dbReference type="ARBA" id="ARBA00022614"/>
    </source>
</evidence>
<reference evidence="20 21" key="1">
    <citation type="journal article" date="2021" name="Nat. Plants">
        <title>The Taxus genome provides insights into paclitaxel biosynthesis.</title>
        <authorList>
            <person name="Xiong X."/>
            <person name="Gou J."/>
            <person name="Liao Q."/>
            <person name="Li Y."/>
            <person name="Zhou Q."/>
            <person name="Bi G."/>
            <person name="Li C."/>
            <person name="Du R."/>
            <person name="Wang X."/>
            <person name="Sun T."/>
            <person name="Guo L."/>
            <person name="Liang H."/>
            <person name="Lu P."/>
            <person name="Wu Y."/>
            <person name="Zhang Z."/>
            <person name="Ro D.K."/>
            <person name="Shang Y."/>
            <person name="Huang S."/>
            <person name="Yan J."/>
        </authorList>
    </citation>
    <scope>NUCLEOTIDE SEQUENCE [LARGE SCALE GENOMIC DNA]</scope>
    <source>
        <strain evidence="20">Ta-2019</strain>
    </source>
</reference>
<keyword evidence="6" id="KW-0808">Transferase</keyword>
<keyword evidence="13 18" id="KW-0472">Membrane</keyword>
<dbReference type="Pfam" id="PF07714">
    <property type="entry name" value="PK_Tyr_Ser-Thr"/>
    <property type="match status" value="1"/>
</dbReference>
<dbReference type="SUPFAM" id="SSF56112">
    <property type="entry name" value="Protein kinase-like (PK-like)"/>
    <property type="match status" value="1"/>
</dbReference>
<dbReference type="PROSITE" id="PS50011">
    <property type="entry name" value="PROTEIN_KINASE_DOM"/>
    <property type="match status" value="1"/>
</dbReference>
<sequence>LCQEMEKLSCTNRGLFMLTTNILVFFVSVLAQPGFLNIDCGGRNNSTDYETNMTWIVDANYIDVGQTAKVSMSNIPLHLQYLRFFPKPLKKSCYRLPVIPNVTYLLRLWFLSGNYDRAQKLPSFNVSFETQGMLTQKVQSITYAETIQWTSEKILVSPGGVLYVCLIRTSDDSDPFVSAIQLRSLLSGMYGLQVKPGTMLSSLSRHDIGSKSPDRIRYPQDQFDRFWSSDRDLTVDNSTLVRYGHSENIFGNKNSNSNFPPTIVMQTAIIGETTTEPLRIHLQREDSKTLVVLYFTEIEVLNTWESRKFKTMINEKNVCNVSFPVKNYSVEVPVTYNDTEVEVIVSLETIEDEQGKSSRGPLINALEYYRIIDSDPETDASDVDALLSIKRVFDMKNWTSDPCFSIAWDGISCNNSHTIRVTEINLSGRNLFGSVPKRINDMIELRSISFQDNHLSGFLPDLCNLARLQILRLQNNNISGVIPNCLSKLKNLKEVNLENNSFSGVIPEGLLHNRLLDLRYSGNLHLCKGKNQCHSNHNKVKIVVESTVGAVLAISLVLVAVIFYRHQRYLRNRNQMNQHANAGLTVMVPNPLSCRSFSLLEMKIATMNFSQKIGQGGFGSVYFGKLQDGNDVAVKLLSSSSKQGVAEFLNEINLLSRIHHKNLVSLLGYCNHSKELMLVYEYMCEGSLKDHLYGSPANSSTLDWKTRLGIALDAAEGLEYLHISCTPKIIHRDVKSSNILLDSKLRAKVADFGLSKLFGDEAVSSHVTTTIKGTVGYLDPEYFHTNKLTERSDVYSFGVVLLEIICGRKSVDPELSEEELSLLKWVMLHIQQDEDSDHQLTDIIDPKMSMSDNNIKSFHYILKLSMNCIQSEASKRPTISDVVAQIKDAMNIAEESIEPLCSTEYSYSLLDVGR</sequence>
<evidence type="ECO:0000256" key="1">
    <source>
        <dbReference type="ARBA" id="ARBA00004167"/>
    </source>
</evidence>
<dbReference type="InterPro" id="IPR017441">
    <property type="entry name" value="Protein_kinase_ATP_BS"/>
</dbReference>
<dbReference type="OMA" id="NQHANAG"/>
<evidence type="ECO:0000256" key="6">
    <source>
        <dbReference type="ARBA" id="ARBA00022679"/>
    </source>
</evidence>
<keyword evidence="9 17" id="KW-0547">Nucleotide-binding</keyword>
<dbReference type="InterPro" id="IPR013210">
    <property type="entry name" value="LRR_N_plant-typ"/>
</dbReference>
<keyword evidence="12 18" id="KW-1133">Transmembrane helix</keyword>
<dbReference type="Proteomes" id="UP000824469">
    <property type="component" value="Unassembled WGS sequence"/>
</dbReference>
<evidence type="ECO:0000256" key="18">
    <source>
        <dbReference type="SAM" id="Phobius"/>
    </source>
</evidence>
<evidence type="ECO:0000256" key="11">
    <source>
        <dbReference type="ARBA" id="ARBA00022840"/>
    </source>
</evidence>
<feature type="non-terminal residue" evidence="20">
    <location>
        <position position="1"/>
    </location>
</feature>
<proteinExistence type="inferred from homology"/>
<keyword evidence="5" id="KW-0433">Leucine-rich repeat</keyword>
<dbReference type="PANTHER" id="PTHR45631">
    <property type="entry name" value="OS07G0107800 PROTEIN-RELATED"/>
    <property type="match status" value="1"/>
</dbReference>
<gene>
    <name evidence="20" type="ORF">KI387_025959</name>
</gene>
<dbReference type="AlphaFoldDB" id="A0AA38KZB7"/>
<dbReference type="InterPro" id="IPR011009">
    <property type="entry name" value="Kinase-like_dom_sf"/>
</dbReference>
<comment type="similarity">
    <text evidence="2">Belongs to the protein kinase superfamily. Ser/Thr protein kinase family.</text>
</comment>